<feature type="region of interest" description="Disordered" evidence="1">
    <location>
        <begin position="1"/>
        <end position="93"/>
    </location>
</feature>
<sequence length="93" mass="9798">MTRVLQGFKGLRSDETSAKTNGQPARTDGRRADTTLPNPTSSTSSPQAPRAIDGRPETAGSTSQGSSGLRVTMSTSDNTSGQWNDALRSKMVI</sequence>
<protein>
    <submittedName>
        <fullName evidence="2">Uncharacterized protein</fullName>
    </submittedName>
</protein>
<evidence type="ECO:0000313" key="3">
    <source>
        <dbReference type="Proteomes" id="UP001345691"/>
    </source>
</evidence>
<reference evidence="2 3" key="1">
    <citation type="submission" date="2023-08" db="EMBL/GenBank/DDBJ databases">
        <title>Black Yeasts Isolated from many extreme environments.</title>
        <authorList>
            <person name="Coleine C."/>
            <person name="Stajich J.E."/>
            <person name="Selbmann L."/>
        </authorList>
    </citation>
    <scope>NUCLEOTIDE SEQUENCE [LARGE SCALE GENOMIC DNA]</scope>
    <source>
        <strain evidence="2 3">CCFEE 6328</strain>
    </source>
</reference>
<evidence type="ECO:0000313" key="2">
    <source>
        <dbReference type="EMBL" id="KAK5055634.1"/>
    </source>
</evidence>
<accession>A0ABR0J3J7</accession>
<dbReference type="Proteomes" id="UP001345691">
    <property type="component" value="Unassembled WGS sequence"/>
</dbReference>
<name>A0ABR0J3J7_9EURO</name>
<comment type="caution">
    <text evidence="2">The sequence shown here is derived from an EMBL/GenBank/DDBJ whole genome shotgun (WGS) entry which is preliminary data.</text>
</comment>
<feature type="compositionally biased region" description="Low complexity" evidence="1">
    <location>
        <begin position="34"/>
        <end position="49"/>
    </location>
</feature>
<gene>
    <name evidence="2" type="ORF">LTR69_008467</name>
</gene>
<dbReference type="EMBL" id="JAVRRF010000020">
    <property type="protein sequence ID" value="KAK5055634.1"/>
    <property type="molecule type" value="Genomic_DNA"/>
</dbReference>
<keyword evidence="3" id="KW-1185">Reference proteome</keyword>
<organism evidence="2 3">
    <name type="scientific">Exophiala sideris</name>
    <dbReference type="NCBI Taxonomy" id="1016849"/>
    <lineage>
        <taxon>Eukaryota</taxon>
        <taxon>Fungi</taxon>
        <taxon>Dikarya</taxon>
        <taxon>Ascomycota</taxon>
        <taxon>Pezizomycotina</taxon>
        <taxon>Eurotiomycetes</taxon>
        <taxon>Chaetothyriomycetidae</taxon>
        <taxon>Chaetothyriales</taxon>
        <taxon>Herpotrichiellaceae</taxon>
        <taxon>Exophiala</taxon>
    </lineage>
</organism>
<evidence type="ECO:0000256" key="1">
    <source>
        <dbReference type="SAM" id="MobiDB-lite"/>
    </source>
</evidence>
<feature type="compositionally biased region" description="Polar residues" evidence="1">
    <location>
        <begin position="59"/>
        <end position="83"/>
    </location>
</feature>
<proteinExistence type="predicted"/>